<name>A0ABU0MPI0_9PROT</name>
<feature type="transmembrane region" description="Helical" evidence="1">
    <location>
        <begin position="74"/>
        <end position="93"/>
    </location>
</feature>
<keyword evidence="3" id="KW-1185">Reference proteome</keyword>
<dbReference type="Proteomes" id="UP001244552">
    <property type="component" value="Unassembled WGS sequence"/>
</dbReference>
<reference evidence="2 3" key="1">
    <citation type="submission" date="2023-07" db="EMBL/GenBank/DDBJ databases">
        <title>Genomic Encyclopedia of Type Strains, Phase IV (KMG-IV): sequencing the most valuable type-strain genomes for metagenomic binning, comparative biology and taxonomic classification.</title>
        <authorList>
            <person name="Goeker M."/>
        </authorList>
    </citation>
    <scope>NUCLEOTIDE SEQUENCE [LARGE SCALE GENOMIC DNA]</scope>
    <source>
        <strain evidence="2 3">DSM 19922</strain>
    </source>
</reference>
<keyword evidence="1" id="KW-0472">Membrane</keyword>
<comment type="caution">
    <text evidence="2">The sequence shown here is derived from an EMBL/GenBank/DDBJ whole genome shotgun (WGS) entry which is preliminary data.</text>
</comment>
<proteinExistence type="predicted"/>
<accession>A0ABU0MPI0</accession>
<keyword evidence="1" id="KW-0812">Transmembrane</keyword>
<evidence type="ECO:0000313" key="2">
    <source>
        <dbReference type="EMBL" id="MDQ0535376.1"/>
    </source>
</evidence>
<evidence type="ECO:0000313" key="3">
    <source>
        <dbReference type="Proteomes" id="UP001244552"/>
    </source>
</evidence>
<protein>
    <submittedName>
        <fullName evidence="2">Uncharacterized protein</fullName>
    </submittedName>
</protein>
<evidence type="ECO:0000256" key="1">
    <source>
        <dbReference type="SAM" id="Phobius"/>
    </source>
</evidence>
<dbReference type="EMBL" id="JAUSVU010000017">
    <property type="protein sequence ID" value="MDQ0535376.1"/>
    <property type="molecule type" value="Genomic_DNA"/>
</dbReference>
<organism evidence="2 3">
    <name type="scientific">Azospirillum picis</name>
    <dbReference type="NCBI Taxonomy" id="488438"/>
    <lineage>
        <taxon>Bacteria</taxon>
        <taxon>Pseudomonadati</taxon>
        <taxon>Pseudomonadota</taxon>
        <taxon>Alphaproteobacteria</taxon>
        <taxon>Rhodospirillales</taxon>
        <taxon>Azospirillaceae</taxon>
        <taxon>Azospirillum</taxon>
    </lineage>
</organism>
<keyword evidence="1" id="KW-1133">Transmembrane helix</keyword>
<gene>
    <name evidence="2" type="ORF">QO018_004254</name>
</gene>
<dbReference type="RefSeq" id="WP_209985890.1">
    <property type="nucleotide sequence ID" value="NZ_JAGINO010000017.1"/>
</dbReference>
<sequence>MAHQHAQGALGEITALNAGRSRPAVGGKVGPAGIVPFLRLLPHPGGARQAANGASLTWPNALVGWARRGEARHLTVTAGAALLLALAATLAAGV</sequence>